<protein>
    <recommendedName>
        <fullName evidence="2">Outer membrane protein beta-barrel domain-containing protein</fullName>
    </recommendedName>
</protein>
<dbReference type="eggNOG" id="COG1629">
    <property type="taxonomic scope" value="Bacteria"/>
</dbReference>
<gene>
    <name evidence="3" type="ORF">GCWU000325_00205</name>
</gene>
<keyword evidence="4" id="KW-1185">Reference proteome</keyword>
<name>C9LDD5_9BACT</name>
<dbReference type="Proteomes" id="UP000003460">
    <property type="component" value="Unassembled WGS sequence"/>
</dbReference>
<organism evidence="3 4">
    <name type="scientific">Alloprevotella tannerae ATCC 51259</name>
    <dbReference type="NCBI Taxonomy" id="626522"/>
    <lineage>
        <taxon>Bacteria</taxon>
        <taxon>Pseudomonadati</taxon>
        <taxon>Bacteroidota</taxon>
        <taxon>Bacteroidia</taxon>
        <taxon>Bacteroidales</taxon>
        <taxon>Prevotellaceae</taxon>
        <taxon>Alloprevotella</taxon>
    </lineage>
</organism>
<keyword evidence="1" id="KW-0732">Signal</keyword>
<evidence type="ECO:0000313" key="4">
    <source>
        <dbReference type="Proteomes" id="UP000003460"/>
    </source>
</evidence>
<feature type="domain" description="Outer membrane protein beta-barrel" evidence="2">
    <location>
        <begin position="468"/>
        <end position="940"/>
    </location>
</feature>
<dbReference type="SUPFAM" id="SSF49464">
    <property type="entry name" value="Carboxypeptidase regulatory domain-like"/>
    <property type="match status" value="1"/>
</dbReference>
<feature type="chain" id="PRO_5002998246" description="Outer membrane protein beta-barrel domain-containing protein" evidence="1">
    <location>
        <begin position="28"/>
        <end position="948"/>
    </location>
</feature>
<dbReference type="Gene3D" id="2.60.40.1120">
    <property type="entry name" value="Carboxypeptidase-like, regulatory domain"/>
    <property type="match status" value="1"/>
</dbReference>
<sequence>MKTVKPMKIRLISLLLIFSACFSSAFADIVVGRVVDAQTKAPLPDAQIEVQQHFMGALISSSYTTDSLGVFELQAFSRQCVLSVEYLGYYRVRRNFLASEGEDTIRLGDIALKPSDAYLKMATVTGKVRRFVVHGDTVLFNPRAFKLDEGARLEELLKQLPGVTSKDGKLYWMNKPLRIVMNGSEIFSNGEALMGRLPVEAVDQIKSYNKQSEFARHTGRDDGKEDRVLDITIKKGWLDKWYGTLGASWQTLKRYALNVDAMRLSKQDPLLAYANINDINSYCSRKDFNDSYNNDIDNFGREKAAAFGYKHSWQQAHKPEGQVDNFFAVTGSLGREHGYGTDYSTQENFLSSGAHSFGAGEESRYKRMLRPQLNFAFFANIDSLTTLNMTADVGFNRTQSSRINRNITTDIDPYGFSRQPIDRIFDALPGDTLLRHTIATQRAATSGLSEAFTTNVFAYLNHVFPDKSELALHAEANYSHTRNDLNTLRRLRYFRTAGSNAYENQYLRSPERSLKTSATLYYNKWLSKQALFTFEYGFEYKRGLRRRDLFRLDRLPEYANPDAVQIDYHAPEEQRLLSVFDPVSSYRHHFRETNNSAEASILLRWGKFSFKPELGWEYANERIEYRQGSIDTMAVRHQHLFFPHLKVEYKFSPTSILEANYGCKTTPPELINTIAYVDKSDPLFIRRGNPFLLNTHEHKAELAYYGNFTNHEQSIMFSLQFNKYKNPVQTTFFYDPATGVMQTSFANVRGGYDFILRTNYSRALNDQLTLANYLNIYSLRSYAYLTGTNPSLPLLLNKRHQWIWSDRIDLEYQQDAWDIKGHALFSYSRNIDDQSISAYPHYLFYKYGVTAKYRLRAWTFYTQLNVINRHGYNLSANRRHMFIWGAGATLKTLKGRGWIRLDVDDILNQQTYYETSLNAYQRTEQWHNGMHHYVRLSFSYDFDPKGQK</sequence>
<dbReference type="PROSITE" id="PS51257">
    <property type="entry name" value="PROKAR_LIPOPROTEIN"/>
    <property type="match status" value="1"/>
</dbReference>
<dbReference type="AlphaFoldDB" id="C9LDD5"/>
<dbReference type="InterPro" id="IPR041700">
    <property type="entry name" value="OMP_b-brl_3"/>
</dbReference>
<dbReference type="OrthoDB" id="603275at2"/>
<dbReference type="HOGENOM" id="CLU_012729_0_0_10"/>
<reference evidence="3" key="1">
    <citation type="submission" date="2009-09" db="EMBL/GenBank/DDBJ databases">
        <authorList>
            <person name="Weinstock G."/>
            <person name="Sodergren E."/>
            <person name="Clifton S."/>
            <person name="Fulton L."/>
            <person name="Fulton B."/>
            <person name="Courtney L."/>
            <person name="Fronick C."/>
            <person name="Harrison M."/>
            <person name="Strong C."/>
            <person name="Farmer C."/>
            <person name="Delahaunty K."/>
            <person name="Markovic C."/>
            <person name="Hall O."/>
            <person name="Minx P."/>
            <person name="Tomlinson C."/>
            <person name="Mitreva M."/>
            <person name="Nelson J."/>
            <person name="Hou S."/>
            <person name="Wollam A."/>
            <person name="Pepin K.H."/>
            <person name="Johnson M."/>
            <person name="Bhonagiri V."/>
            <person name="Nash W.E."/>
            <person name="Warren W."/>
            <person name="Chinwalla A."/>
            <person name="Mardis E.R."/>
            <person name="Wilson R.K."/>
        </authorList>
    </citation>
    <scope>NUCLEOTIDE SEQUENCE [LARGE SCALE GENOMIC DNA]</scope>
    <source>
        <strain evidence="3">ATCC 51259</strain>
    </source>
</reference>
<dbReference type="STRING" id="626522.GCWU000325_00205"/>
<proteinExistence type="predicted"/>
<evidence type="ECO:0000256" key="1">
    <source>
        <dbReference type="SAM" id="SignalP"/>
    </source>
</evidence>
<dbReference type="EMBL" id="ACIJ02000003">
    <property type="protein sequence ID" value="EEX72888.1"/>
    <property type="molecule type" value="Genomic_DNA"/>
</dbReference>
<dbReference type="InterPro" id="IPR008969">
    <property type="entry name" value="CarboxyPept-like_regulatory"/>
</dbReference>
<evidence type="ECO:0000259" key="2">
    <source>
        <dbReference type="Pfam" id="PF14905"/>
    </source>
</evidence>
<dbReference type="Pfam" id="PF14905">
    <property type="entry name" value="OMP_b-brl_3"/>
    <property type="match status" value="1"/>
</dbReference>
<dbReference type="SUPFAM" id="SSF56935">
    <property type="entry name" value="Porins"/>
    <property type="match status" value="1"/>
</dbReference>
<comment type="caution">
    <text evidence="3">The sequence shown here is derived from an EMBL/GenBank/DDBJ whole genome shotgun (WGS) entry which is preliminary data.</text>
</comment>
<evidence type="ECO:0000313" key="3">
    <source>
        <dbReference type="EMBL" id="EEX72888.1"/>
    </source>
</evidence>
<feature type="signal peptide" evidence="1">
    <location>
        <begin position="1"/>
        <end position="27"/>
    </location>
</feature>
<accession>C9LDD5</accession>